<comment type="caution">
    <text evidence="2">The sequence shown here is derived from an EMBL/GenBank/DDBJ whole genome shotgun (WGS) entry which is preliminary data.</text>
</comment>
<dbReference type="SUPFAM" id="SSF47954">
    <property type="entry name" value="Cyclin-like"/>
    <property type="match status" value="1"/>
</dbReference>
<dbReference type="InterPro" id="IPR036915">
    <property type="entry name" value="Cyclin-like_sf"/>
</dbReference>
<dbReference type="Gene3D" id="1.10.472.10">
    <property type="entry name" value="Cyclin-like"/>
    <property type="match status" value="1"/>
</dbReference>
<dbReference type="AlphaFoldDB" id="A0A9P5X8U4"/>
<feature type="non-terminal residue" evidence="2">
    <location>
        <position position="1"/>
    </location>
</feature>
<accession>A0A9P5X8U4</accession>
<proteinExistence type="predicted"/>
<dbReference type="Proteomes" id="UP000807342">
    <property type="component" value="Unassembled WGS sequence"/>
</dbReference>
<gene>
    <name evidence="2" type="ORF">P691DRAFT_650223</name>
</gene>
<dbReference type="EMBL" id="MU151301">
    <property type="protein sequence ID" value="KAF9445436.1"/>
    <property type="molecule type" value="Genomic_DNA"/>
</dbReference>
<dbReference type="InterPro" id="IPR013922">
    <property type="entry name" value="Cyclin_PHO80-like"/>
</dbReference>
<feature type="non-terminal residue" evidence="2">
    <location>
        <position position="143"/>
    </location>
</feature>
<evidence type="ECO:0000259" key="1">
    <source>
        <dbReference type="Pfam" id="PF00134"/>
    </source>
</evidence>
<keyword evidence="3" id="KW-1185">Reference proteome</keyword>
<feature type="domain" description="Cyclin N-terminal" evidence="1">
    <location>
        <begin position="37"/>
        <end position="130"/>
    </location>
</feature>
<dbReference type="Pfam" id="PF00134">
    <property type="entry name" value="Cyclin_N"/>
    <property type="match status" value="1"/>
</dbReference>
<protein>
    <recommendedName>
        <fullName evidence="1">Cyclin N-terminal domain-containing protein</fullName>
    </recommendedName>
</protein>
<evidence type="ECO:0000313" key="2">
    <source>
        <dbReference type="EMBL" id="KAF9445436.1"/>
    </source>
</evidence>
<dbReference type="GO" id="GO:0000307">
    <property type="term" value="C:cyclin-dependent protein kinase holoenzyme complex"/>
    <property type="evidence" value="ECO:0007669"/>
    <property type="project" value="TreeGrafter"/>
</dbReference>
<dbReference type="GO" id="GO:0019901">
    <property type="term" value="F:protein kinase binding"/>
    <property type="evidence" value="ECO:0007669"/>
    <property type="project" value="InterPro"/>
</dbReference>
<dbReference type="GO" id="GO:0016538">
    <property type="term" value="F:cyclin-dependent protein serine/threonine kinase regulator activity"/>
    <property type="evidence" value="ECO:0007669"/>
    <property type="project" value="TreeGrafter"/>
</dbReference>
<dbReference type="InterPro" id="IPR006671">
    <property type="entry name" value="Cyclin_N"/>
</dbReference>
<dbReference type="GO" id="GO:0005634">
    <property type="term" value="C:nucleus"/>
    <property type="evidence" value="ECO:0007669"/>
    <property type="project" value="TreeGrafter"/>
</dbReference>
<name>A0A9P5X8U4_9AGAR</name>
<dbReference type="CDD" id="cd20557">
    <property type="entry name" value="CYCLIN_ScPCL1-like"/>
    <property type="match status" value="1"/>
</dbReference>
<dbReference type="OrthoDB" id="3033202at2759"/>
<dbReference type="PANTHER" id="PTHR15615:SF108">
    <property type="entry name" value="PROTEIN CNPPD1"/>
    <property type="match status" value="1"/>
</dbReference>
<evidence type="ECO:0000313" key="3">
    <source>
        <dbReference type="Proteomes" id="UP000807342"/>
    </source>
</evidence>
<organism evidence="2 3">
    <name type="scientific">Macrolepiota fuliginosa MF-IS2</name>
    <dbReference type="NCBI Taxonomy" id="1400762"/>
    <lineage>
        <taxon>Eukaryota</taxon>
        <taxon>Fungi</taxon>
        <taxon>Dikarya</taxon>
        <taxon>Basidiomycota</taxon>
        <taxon>Agaricomycotina</taxon>
        <taxon>Agaricomycetes</taxon>
        <taxon>Agaricomycetidae</taxon>
        <taxon>Agaricales</taxon>
        <taxon>Agaricineae</taxon>
        <taxon>Agaricaceae</taxon>
        <taxon>Macrolepiota</taxon>
    </lineage>
</organism>
<reference evidence="2" key="1">
    <citation type="submission" date="2020-11" db="EMBL/GenBank/DDBJ databases">
        <authorList>
            <consortium name="DOE Joint Genome Institute"/>
            <person name="Ahrendt S."/>
            <person name="Riley R."/>
            <person name="Andreopoulos W."/>
            <person name="Labutti K."/>
            <person name="Pangilinan J."/>
            <person name="Ruiz-Duenas F.J."/>
            <person name="Barrasa J.M."/>
            <person name="Sanchez-Garcia M."/>
            <person name="Camarero S."/>
            <person name="Miyauchi S."/>
            <person name="Serrano A."/>
            <person name="Linde D."/>
            <person name="Babiker R."/>
            <person name="Drula E."/>
            <person name="Ayuso-Fernandez I."/>
            <person name="Pacheco R."/>
            <person name="Padilla G."/>
            <person name="Ferreira P."/>
            <person name="Barriuso J."/>
            <person name="Kellner H."/>
            <person name="Castanera R."/>
            <person name="Alfaro M."/>
            <person name="Ramirez L."/>
            <person name="Pisabarro A.G."/>
            <person name="Kuo A."/>
            <person name="Tritt A."/>
            <person name="Lipzen A."/>
            <person name="He G."/>
            <person name="Yan M."/>
            <person name="Ng V."/>
            <person name="Cullen D."/>
            <person name="Martin F."/>
            <person name="Rosso M.-N."/>
            <person name="Henrissat B."/>
            <person name="Hibbett D."/>
            <person name="Martinez A.T."/>
            <person name="Grigoriev I.V."/>
        </authorList>
    </citation>
    <scope>NUCLEOTIDE SEQUENCE</scope>
    <source>
        <strain evidence="2">MF-IS2</strain>
    </source>
</reference>
<sequence length="143" mass="16588">YEPLARVCAAFIQELFEPESATNRFFPRNAYLSLPFFIAYALSQSPLDSNTTFAALSLLYRYKARISRRQTKLRDPSRLFIAAYLVAAKLLSDKTYPMRTWGTLAQNNYDVQELAKMEAEFCSALDWKLRINPDVLDSFRRII</sequence>
<dbReference type="PANTHER" id="PTHR15615">
    <property type="match status" value="1"/>
</dbReference>